<keyword evidence="3" id="KW-1003">Cell membrane</keyword>
<dbReference type="EMBL" id="FQZK01000001">
    <property type="protein sequence ID" value="SHI45888.1"/>
    <property type="molecule type" value="Genomic_DNA"/>
</dbReference>
<dbReference type="Gene3D" id="1.20.1720.10">
    <property type="entry name" value="Multidrug resistance protein D"/>
    <property type="match status" value="1"/>
</dbReference>
<feature type="transmembrane region" description="Helical" evidence="7">
    <location>
        <begin position="85"/>
        <end position="104"/>
    </location>
</feature>
<keyword evidence="10" id="KW-1185">Reference proteome</keyword>
<dbReference type="STRING" id="758803.SAMN05421803_101281"/>
<proteinExistence type="predicted"/>
<accession>A0A1M6BBE7</accession>
<sequence length="509" mass="52112">MTAPHPATAPALTRGRRWAGLAVLSASLLVVAMDMTVLNVALPDLAAHLRPTAAQQLWIIDVYSLVLAGLLVPMSALADRWGRRLVLLAGFTVFGGASLLVLLADTPAAVIAVRALLGAGGAMIMPTTLSMIRSLFPDPRERATALGVWAATSSLGMAIGPILGGLLLEHFTWHAAFLVNVPIMAAALAAGLLLLPEVRDPAPGRWDALATVQAVAGMVGLVWSVKHFAKHGPADPAAWIALAASLAVLTWFVLRCLHRPDPLLDVRLFARRPFTAGVLAALTSMLAMAALLLLVAQWLQLVLMLSPFMAGVHLTPMAAGAVLASPLAPWLADRIGARAALAGGLAVAGSGFALLYAAPPAVPVVLTALFLLGCGAGSLTIASAIIMSGSPAAKAGNAAAIEETAYDLGNVLGVAVLGSVAAVLYRTRLDTTGITGPSTADLDAARQSLGAALEVAGRTDAPALAARAGAAFTDSLTRTGLIGALVMLTAAAVVFALVPRDLDLRTQHH</sequence>
<keyword evidence="2" id="KW-0813">Transport</keyword>
<evidence type="ECO:0000256" key="1">
    <source>
        <dbReference type="ARBA" id="ARBA00004651"/>
    </source>
</evidence>
<feature type="transmembrane region" description="Helical" evidence="7">
    <location>
        <begin position="173"/>
        <end position="194"/>
    </location>
</feature>
<evidence type="ECO:0000256" key="6">
    <source>
        <dbReference type="ARBA" id="ARBA00023136"/>
    </source>
</evidence>
<keyword evidence="5 7" id="KW-1133">Transmembrane helix</keyword>
<dbReference type="PANTHER" id="PTHR42718">
    <property type="entry name" value="MAJOR FACILITATOR SUPERFAMILY MULTIDRUG TRANSPORTER MFSC"/>
    <property type="match status" value="1"/>
</dbReference>
<dbReference type="CDD" id="cd17321">
    <property type="entry name" value="MFS_MMR_MDR_like"/>
    <property type="match status" value="1"/>
</dbReference>
<keyword evidence="4 7" id="KW-0812">Transmembrane</keyword>
<feature type="transmembrane region" description="Helical" evidence="7">
    <location>
        <begin position="21"/>
        <end position="42"/>
    </location>
</feature>
<gene>
    <name evidence="9" type="ORF">SAMN05421803_101281</name>
</gene>
<evidence type="ECO:0000259" key="8">
    <source>
        <dbReference type="PROSITE" id="PS50850"/>
    </source>
</evidence>
<dbReference type="Proteomes" id="UP000184452">
    <property type="component" value="Unassembled WGS sequence"/>
</dbReference>
<dbReference type="OrthoDB" id="3218509at2"/>
<dbReference type="Gene3D" id="1.20.1250.20">
    <property type="entry name" value="MFS general substrate transporter like domains"/>
    <property type="match status" value="1"/>
</dbReference>
<dbReference type="GO" id="GO:0005886">
    <property type="term" value="C:plasma membrane"/>
    <property type="evidence" value="ECO:0007669"/>
    <property type="project" value="UniProtKB-SubCell"/>
</dbReference>
<dbReference type="InterPro" id="IPR020846">
    <property type="entry name" value="MFS_dom"/>
</dbReference>
<feature type="transmembrane region" description="Helical" evidence="7">
    <location>
        <begin position="480"/>
        <end position="498"/>
    </location>
</feature>
<feature type="transmembrane region" description="Helical" evidence="7">
    <location>
        <begin position="278"/>
        <end position="299"/>
    </location>
</feature>
<evidence type="ECO:0000313" key="9">
    <source>
        <dbReference type="EMBL" id="SHI45888.1"/>
    </source>
</evidence>
<dbReference type="InterPro" id="IPR036259">
    <property type="entry name" value="MFS_trans_sf"/>
</dbReference>
<dbReference type="InterPro" id="IPR005829">
    <property type="entry name" value="Sugar_transporter_CS"/>
</dbReference>
<feature type="transmembrane region" description="Helical" evidence="7">
    <location>
        <begin position="364"/>
        <end position="387"/>
    </location>
</feature>
<feature type="transmembrane region" description="Helical" evidence="7">
    <location>
        <begin position="144"/>
        <end position="167"/>
    </location>
</feature>
<comment type="subcellular location">
    <subcellularLocation>
        <location evidence="1">Cell membrane</location>
        <topology evidence="1">Multi-pass membrane protein</topology>
    </subcellularLocation>
</comment>
<dbReference type="PROSITE" id="PS50850">
    <property type="entry name" value="MFS"/>
    <property type="match status" value="1"/>
</dbReference>
<dbReference type="InterPro" id="IPR011701">
    <property type="entry name" value="MFS"/>
</dbReference>
<evidence type="ECO:0000256" key="7">
    <source>
        <dbReference type="SAM" id="Phobius"/>
    </source>
</evidence>
<feature type="transmembrane region" description="Helical" evidence="7">
    <location>
        <begin position="408"/>
        <end position="425"/>
    </location>
</feature>
<dbReference type="RefSeq" id="WP_073374082.1">
    <property type="nucleotide sequence ID" value="NZ_FQZK01000001.1"/>
</dbReference>
<dbReference type="PRINTS" id="PR01036">
    <property type="entry name" value="TCRTETB"/>
</dbReference>
<evidence type="ECO:0000256" key="2">
    <source>
        <dbReference type="ARBA" id="ARBA00022448"/>
    </source>
</evidence>
<reference evidence="9 10" key="1">
    <citation type="submission" date="2016-11" db="EMBL/GenBank/DDBJ databases">
        <authorList>
            <person name="Jaros S."/>
            <person name="Januszkiewicz K."/>
            <person name="Wedrychowicz H."/>
        </authorList>
    </citation>
    <scope>NUCLEOTIDE SEQUENCE [LARGE SCALE GENOMIC DNA]</scope>
    <source>
        <strain evidence="9 10">CGMCC 4.5723</strain>
    </source>
</reference>
<feature type="transmembrane region" description="Helical" evidence="7">
    <location>
        <begin position="339"/>
        <end position="358"/>
    </location>
</feature>
<evidence type="ECO:0000256" key="4">
    <source>
        <dbReference type="ARBA" id="ARBA00022692"/>
    </source>
</evidence>
<organism evidence="9 10">
    <name type="scientific">Nocardiopsis flavescens</name>
    <dbReference type="NCBI Taxonomy" id="758803"/>
    <lineage>
        <taxon>Bacteria</taxon>
        <taxon>Bacillati</taxon>
        <taxon>Actinomycetota</taxon>
        <taxon>Actinomycetes</taxon>
        <taxon>Streptosporangiales</taxon>
        <taxon>Nocardiopsidaceae</taxon>
        <taxon>Nocardiopsis</taxon>
    </lineage>
</organism>
<evidence type="ECO:0000256" key="3">
    <source>
        <dbReference type="ARBA" id="ARBA00022475"/>
    </source>
</evidence>
<dbReference type="GO" id="GO:0022857">
    <property type="term" value="F:transmembrane transporter activity"/>
    <property type="evidence" value="ECO:0007669"/>
    <property type="project" value="InterPro"/>
</dbReference>
<evidence type="ECO:0000256" key="5">
    <source>
        <dbReference type="ARBA" id="ARBA00022989"/>
    </source>
</evidence>
<name>A0A1M6BBE7_9ACTN</name>
<dbReference type="PROSITE" id="PS00216">
    <property type="entry name" value="SUGAR_TRANSPORT_1"/>
    <property type="match status" value="1"/>
</dbReference>
<dbReference type="PANTHER" id="PTHR42718:SF47">
    <property type="entry name" value="METHYL VIOLOGEN RESISTANCE PROTEIN SMVA"/>
    <property type="match status" value="1"/>
</dbReference>
<feature type="transmembrane region" description="Helical" evidence="7">
    <location>
        <begin position="311"/>
        <end position="332"/>
    </location>
</feature>
<protein>
    <submittedName>
        <fullName evidence="9">MFS transporter, DHA2 family, multidrug resistance protein</fullName>
    </submittedName>
</protein>
<feature type="transmembrane region" description="Helical" evidence="7">
    <location>
        <begin position="110"/>
        <end position="132"/>
    </location>
</feature>
<feature type="transmembrane region" description="Helical" evidence="7">
    <location>
        <begin position="206"/>
        <end position="225"/>
    </location>
</feature>
<dbReference type="SUPFAM" id="SSF103473">
    <property type="entry name" value="MFS general substrate transporter"/>
    <property type="match status" value="1"/>
</dbReference>
<evidence type="ECO:0000313" key="10">
    <source>
        <dbReference type="Proteomes" id="UP000184452"/>
    </source>
</evidence>
<keyword evidence="6 7" id="KW-0472">Membrane</keyword>
<feature type="domain" description="Major facilitator superfamily (MFS) profile" evidence="8">
    <location>
        <begin position="20"/>
        <end position="502"/>
    </location>
</feature>
<dbReference type="AlphaFoldDB" id="A0A1M6BBE7"/>
<feature type="transmembrane region" description="Helical" evidence="7">
    <location>
        <begin position="237"/>
        <end position="257"/>
    </location>
</feature>
<dbReference type="Pfam" id="PF07690">
    <property type="entry name" value="MFS_1"/>
    <property type="match status" value="1"/>
</dbReference>
<feature type="transmembrane region" description="Helical" evidence="7">
    <location>
        <begin position="57"/>
        <end position="78"/>
    </location>
</feature>